<accession>A0A5M9ZZA9</accession>
<dbReference type="Pfam" id="PF13354">
    <property type="entry name" value="Beta-lactamase2"/>
    <property type="match status" value="2"/>
</dbReference>
<evidence type="ECO:0000256" key="1">
    <source>
        <dbReference type="SAM" id="MobiDB-lite"/>
    </source>
</evidence>
<reference evidence="3 4" key="1">
    <citation type="journal article" date="2019" name="Syst. Appl. Microbiol.">
        <title>Characterization of Bifidobacterium species in feaces of the Egyptian fruit bat: Description of B. vespertilionis sp. nov. and B. rousetti sp. nov.</title>
        <authorList>
            <person name="Modesto M."/>
            <person name="Satti M."/>
            <person name="Watanabe K."/>
            <person name="Puglisi E."/>
            <person name="Morelli L."/>
            <person name="Huang C.-H."/>
            <person name="Liou J.-S."/>
            <person name="Miyashita M."/>
            <person name="Tamura T."/>
            <person name="Saito S."/>
            <person name="Mori K."/>
            <person name="Huang L."/>
            <person name="Sciavilla P."/>
            <person name="Sandri C."/>
            <person name="Spiezio C."/>
            <person name="Vitali F."/>
            <person name="Cavalieri D."/>
            <person name="Perpetuini G."/>
            <person name="Tofalo R."/>
            <person name="Bonetti A."/>
            <person name="Arita M."/>
            <person name="Mattarelli P."/>
        </authorList>
    </citation>
    <scope>NUCLEOTIDE SEQUENCE [LARGE SCALE GENOMIC DNA]</scope>
    <source>
        <strain evidence="3 4">RST7</strain>
    </source>
</reference>
<proteinExistence type="predicted"/>
<dbReference type="PANTHER" id="PTHR35333:SF4">
    <property type="entry name" value="SLR0121 PROTEIN"/>
    <property type="match status" value="1"/>
</dbReference>
<organism evidence="3 4">
    <name type="scientific">Bifidobacterium tissieri</name>
    <dbReference type="NCBI Taxonomy" id="1630162"/>
    <lineage>
        <taxon>Bacteria</taxon>
        <taxon>Bacillati</taxon>
        <taxon>Actinomycetota</taxon>
        <taxon>Actinomycetes</taxon>
        <taxon>Bifidobacteriales</taxon>
        <taxon>Bifidobacteriaceae</taxon>
        <taxon>Bifidobacterium</taxon>
    </lineage>
</organism>
<dbReference type="EMBL" id="RZUI01000011">
    <property type="protein sequence ID" value="KAA8828844.1"/>
    <property type="molecule type" value="Genomic_DNA"/>
</dbReference>
<evidence type="ECO:0000313" key="3">
    <source>
        <dbReference type="EMBL" id="KAA8828844.1"/>
    </source>
</evidence>
<comment type="caution">
    <text evidence="3">The sequence shown here is derived from an EMBL/GenBank/DDBJ whole genome shotgun (WGS) entry which is preliminary data.</text>
</comment>
<feature type="region of interest" description="Disordered" evidence="1">
    <location>
        <begin position="46"/>
        <end position="87"/>
    </location>
</feature>
<dbReference type="PANTHER" id="PTHR35333">
    <property type="entry name" value="BETA-LACTAMASE"/>
    <property type="match status" value="1"/>
</dbReference>
<dbReference type="InterPro" id="IPR012338">
    <property type="entry name" value="Beta-lactam/transpept-like"/>
</dbReference>
<evidence type="ECO:0000259" key="2">
    <source>
        <dbReference type="Pfam" id="PF13354"/>
    </source>
</evidence>
<dbReference type="InterPro" id="IPR045155">
    <property type="entry name" value="Beta-lactam_cat"/>
</dbReference>
<gene>
    <name evidence="3" type="ORF">EMO89_08595</name>
</gene>
<protein>
    <submittedName>
        <fullName evidence="3">Serine hydrolase</fullName>
    </submittedName>
</protein>
<dbReference type="Proteomes" id="UP000412028">
    <property type="component" value="Unassembled WGS sequence"/>
</dbReference>
<dbReference type="RefSeq" id="WP_150381717.1">
    <property type="nucleotide sequence ID" value="NZ_RZUI01000011.1"/>
</dbReference>
<dbReference type="Gene3D" id="3.40.710.10">
    <property type="entry name" value="DD-peptidase/beta-lactamase superfamily"/>
    <property type="match status" value="1"/>
</dbReference>
<name>A0A5M9ZZA9_9BIFI</name>
<dbReference type="AlphaFoldDB" id="A0A5M9ZZA9"/>
<dbReference type="GO" id="GO:0030655">
    <property type="term" value="P:beta-lactam antibiotic catabolic process"/>
    <property type="evidence" value="ECO:0007669"/>
    <property type="project" value="InterPro"/>
</dbReference>
<dbReference type="OrthoDB" id="9775096at2"/>
<dbReference type="InterPro" id="IPR000871">
    <property type="entry name" value="Beta-lactam_class-A"/>
</dbReference>
<evidence type="ECO:0000313" key="4">
    <source>
        <dbReference type="Proteomes" id="UP000412028"/>
    </source>
</evidence>
<feature type="compositionally biased region" description="Polar residues" evidence="1">
    <location>
        <begin position="58"/>
        <end position="77"/>
    </location>
</feature>
<sequence>MGKHVRANPTSHRPIRIIAVALITVLVVVGLAFAASTRLIVKTVPDASASASSEAEKQQPSSTDTIGSQTAAPSENPTDAAKQAKQTQLDTMKTTLEQQLGGYSGTWSLYVEDMTTGAAISINDHQQPSASVIKLYVMLAVYDQISQGKLTETPEIDELLTQMITVSSNQATNTLVKTLGGGDAQAGFQIVNSTAKANGFNETAMNDLLYDSGTHDSSLKQTSVNDAGAFMAKVYRGQLISADMSGKMLDLLLKQTRRTKIPAGVPDGTKVANKTGEIPGAENDAAIVYGTKGDYVITVMSEEVENSTAQSNIRAISGTVWDAMNQ</sequence>
<keyword evidence="3" id="KW-0378">Hydrolase</keyword>
<dbReference type="SUPFAM" id="SSF56601">
    <property type="entry name" value="beta-lactamase/transpeptidase-like"/>
    <property type="match status" value="1"/>
</dbReference>
<feature type="domain" description="Beta-lactamase class A catalytic" evidence="2">
    <location>
        <begin position="108"/>
        <end position="151"/>
    </location>
</feature>
<dbReference type="GO" id="GO:0008800">
    <property type="term" value="F:beta-lactamase activity"/>
    <property type="evidence" value="ECO:0007669"/>
    <property type="project" value="InterPro"/>
</dbReference>
<dbReference type="GO" id="GO:0046677">
    <property type="term" value="P:response to antibiotic"/>
    <property type="evidence" value="ECO:0007669"/>
    <property type="project" value="InterPro"/>
</dbReference>
<feature type="domain" description="Beta-lactamase class A catalytic" evidence="2">
    <location>
        <begin position="155"/>
        <end position="300"/>
    </location>
</feature>